<proteinExistence type="predicted"/>
<accession>A0A0F9J607</accession>
<name>A0A0F9J607_9ZZZZ</name>
<organism evidence="1">
    <name type="scientific">marine sediment metagenome</name>
    <dbReference type="NCBI Taxonomy" id="412755"/>
    <lineage>
        <taxon>unclassified sequences</taxon>
        <taxon>metagenomes</taxon>
        <taxon>ecological metagenomes</taxon>
    </lineage>
</organism>
<protein>
    <submittedName>
        <fullName evidence="1">Uncharacterized protein</fullName>
    </submittedName>
</protein>
<reference evidence="1" key="1">
    <citation type="journal article" date="2015" name="Nature">
        <title>Complex archaea that bridge the gap between prokaryotes and eukaryotes.</title>
        <authorList>
            <person name="Spang A."/>
            <person name="Saw J.H."/>
            <person name="Jorgensen S.L."/>
            <person name="Zaremba-Niedzwiedzka K."/>
            <person name="Martijn J."/>
            <person name="Lind A.E."/>
            <person name="van Eijk R."/>
            <person name="Schleper C."/>
            <person name="Guy L."/>
            <person name="Ettema T.J."/>
        </authorList>
    </citation>
    <scope>NUCLEOTIDE SEQUENCE</scope>
</reference>
<evidence type="ECO:0000313" key="1">
    <source>
        <dbReference type="EMBL" id="KKM01311.1"/>
    </source>
</evidence>
<gene>
    <name evidence="1" type="ORF">LCGC14_1795690</name>
</gene>
<sequence>MTEVSQEEFEKKLLEVVHKLSNIAKTQSYRFKNKWEDYLKLLNDKPHIVRNIPLDKEKFLTDIEYKIEVLKNVENAIVDGFYSIKSLLQTLYDIYFDSELFLKDFSEDDQLVLKYLAAKHILGNLIQYNKMDHESVPMKYNIMARNYTLIKLKGLTDTEILDNLKKLNITDIDIVGLNIIMKEVKAEGIITIKKNKNNNFYELKKELELSQEGKKKYNQVLQPLIDYPTGFWRSFYNIRELNVTPDETCVHREFLTKVLSKSATQGFSPTKFVFANLVKYYEKIKEGSN</sequence>
<comment type="caution">
    <text evidence="1">The sequence shown here is derived from an EMBL/GenBank/DDBJ whole genome shotgun (WGS) entry which is preliminary data.</text>
</comment>
<dbReference type="EMBL" id="LAZR01017229">
    <property type="protein sequence ID" value="KKM01311.1"/>
    <property type="molecule type" value="Genomic_DNA"/>
</dbReference>
<dbReference type="AlphaFoldDB" id="A0A0F9J607"/>